<proteinExistence type="predicted"/>
<reference evidence="1 2" key="1">
    <citation type="journal article" date="2019" name="Int. J. Syst. Evol. Microbiol.">
        <title>The Global Catalogue of Microorganisms (GCM) 10K type strain sequencing project: providing services to taxonomists for standard genome sequencing and annotation.</title>
        <authorList>
            <consortium name="The Broad Institute Genomics Platform"/>
            <consortium name="The Broad Institute Genome Sequencing Center for Infectious Disease"/>
            <person name="Wu L."/>
            <person name="Ma J."/>
        </authorList>
    </citation>
    <scope>NUCLEOTIDE SEQUENCE [LARGE SCALE GENOMIC DNA]</scope>
    <source>
        <strain evidence="1 2">JCM 10696</strain>
    </source>
</reference>
<protein>
    <recommendedName>
        <fullName evidence="3">Lsr2 protein</fullName>
    </recommendedName>
</protein>
<accession>A0ABN1RZZ0</accession>
<dbReference type="RefSeq" id="WP_344247324.1">
    <property type="nucleotide sequence ID" value="NZ_BAAAHH010000060.1"/>
</dbReference>
<dbReference type="Proteomes" id="UP001500665">
    <property type="component" value="Unassembled WGS sequence"/>
</dbReference>
<dbReference type="EMBL" id="BAAAHH010000060">
    <property type="protein sequence ID" value="GAA0968933.1"/>
    <property type="molecule type" value="Genomic_DNA"/>
</dbReference>
<evidence type="ECO:0000313" key="2">
    <source>
        <dbReference type="Proteomes" id="UP001500665"/>
    </source>
</evidence>
<evidence type="ECO:0000313" key="1">
    <source>
        <dbReference type="EMBL" id="GAA0968933.1"/>
    </source>
</evidence>
<organism evidence="1 2">
    <name type="scientific">Actinocorallia libanotica</name>
    <dbReference type="NCBI Taxonomy" id="46162"/>
    <lineage>
        <taxon>Bacteria</taxon>
        <taxon>Bacillati</taxon>
        <taxon>Actinomycetota</taxon>
        <taxon>Actinomycetes</taxon>
        <taxon>Streptosporangiales</taxon>
        <taxon>Thermomonosporaceae</taxon>
        <taxon>Actinocorallia</taxon>
    </lineage>
</organism>
<sequence>MRHNGRPIILASRLNPADLDLREGWRPLVVCTDCHTWRVIKRSMVVPHRAEDGKSRCPGSAQRIRVDITVEDWRPKAIEAVRDAASRRGTKVLVRPKPSPPAAISQMSAARAREAELLRRYHQQRAATV</sequence>
<evidence type="ECO:0008006" key="3">
    <source>
        <dbReference type="Google" id="ProtNLM"/>
    </source>
</evidence>
<name>A0ABN1RZZ0_9ACTN</name>
<keyword evidence="2" id="KW-1185">Reference proteome</keyword>
<comment type="caution">
    <text evidence="1">The sequence shown here is derived from an EMBL/GenBank/DDBJ whole genome shotgun (WGS) entry which is preliminary data.</text>
</comment>
<gene>
    <name evidence="1" type="ORF">GCM10009550_75090</name>
</gene>